<evidence type="ECO:0000259" key="3">
    <source>
        <dbReference type="Pfam" id="PF14444"/>
    </source>
</evidence>
<protein>
    <recommendedName>
        <fullName evidence="3">S1-like RNA binding domain-containing protein</fullName>
    </recommendedName>
</protein>
<keyword evidence="5" id="KW-1185">Reference proteome</keyword>
<dbReference type="FunCoup" id="F7CK61">
    <property type="interactions" value="1"/>
</dbReference>
<feature type="domain" description="S1-like RNA binding" evidence="3">
    <location>
        <begin position="89"/>
        <end position="127"/>
    </location>
</feature>
<comment type="subcellular location">
    <subcellularLocation>
        <location evidence="1">Cytoplasm</location>
    </subcellularLocation>
</comment>
<dbReference type="STRING" id="9796.ENSECAP00000021065"/>
<evidence type="ECO:0000256" key="1">
    <source>
        <dbReference type="ARBA" id="ARBA00004496"/>
    </source>
</evidence>
<dbReference type="Bgee" id="ENSECAG00000023653">
    <property type="expression patterns" value="Expressed in liver and 17 other cell types or tissues"/>
</dbReference>
<dbReference type="HOGENOM" id="CLU_1165540_0_0_1"/>
<dbReference type="GeneTree" id="ENSGT00940000164063"/>
<reference evidence="4 5" key="1">
    <citation type="journal article" date="2009" name="Science">
        <title>Genome sequence, comparative analysis, and population genetics of the domestic horse.</title>
        <authorList>
            <consortium name="Broad Institute Genome Sequencing Platform"/>
            <consortium name="Broad Institute Whole Genome Assembly Team"/>
            <person name="Wade C.M."/>
            <person name="Giulotto E."/>
            <person name="Sigurdsson S."/>
            <person name="Zoli M."/>
            <person name="Gnerre S."/>
            <person name="Imsland F."/>
            <person name="Lear T.L."/>
            <person name="Adelson D.L."/>
            <person name="Bailey E."/>
            <person name="Bellone R.R."/>
            <person name="Bloecker H."/>
            <person name="Distl O."/>
            <person name="Edgar R.C."/>
            <person name="Garber M."/>
            <person name="Leeb T."/>
            <person name="Mauceli E."/>
            <person name="MacLeod J.N."/>
            <person name="Penedo M.C.T."/>
            <person name="Raison J.M."/>
            <person name="Sharpe T."/>
            <person name="Vogel J."/>
            <person name="Andersson L."/>
            <person name="Antczak D.F."/>
            <person name="Biagi T."/>
            <person name="Binns M.M."/>
            <person name="Chowdhary B.P."/>
            <person name="Coleman S.J."/>
            <person name="Della Valle G."/>
            <person name="Fryc S."/>
            <person name="Guerin G."/>
            <person name="Hasegawa T."/>
            <person name="Hill E.W."/>
            <person name="Jurka J."/>
            <person name="Kiialainen A."/>
            <person name="Lindgren G."/>
            <person name="Liu J."/>
            <person name="Magnani E."/>
            <person name="Mickelson J.R."/>
            <person name="Murray J."/>
            <person name="Nergadze S.G."/>
            <person name="Onofrio R."/>
            <person name="Pedroni S."/>
            <person name="Piras M.F."/>
            <person name="Raudsepp T."/>
            <person name="Rocchi M."/>
            <person name="Roeed K.H."/>
            <person name="Ryder O.A."/>
            <person name="Searle S."/>
            <person name="Skow L."/>
            <person name="Swinburne J.E."/>
            <person name="Syvaenen A.C."/>
            <person name="Tozaki T."/>
            <person name="Valberg S.J."/>
            <person name="Vaudin M."/>
            <person name="White J.R."/>
            <person name="Zody M.C."/>
            <person name="Lander E.S."/>
            <person name="Lindblad-Toh K."/>
        </authorList>
    </citation>
    <scope>NUCLEOTIDE SEQUENCE [LARGE SCALE GENOMIC DNA]</scope>
    <source>
        <strain evidence="4 5">Thoroughbred</strain>
    </source>
</reference>
<dbReference type="Proteomes" id="UP000002281">
    <property type="component" value="Chromosome X"/>
</dbReference>
<organism evidence="4 5">
    <name type="scientific">Equus caballus</name>
    <name type="common">Horse</name>
    <dbReference type="NCBI Taxonomy" id="9796"/>
    <lineage>
        <taxon>Eukaryota</taxon>
        <taxon>Metazoa</taxon>
        <taxon>Chordata</taxon>
        <taxon>Craniata</taxon>
        <taxon>Vertebrata</taxon>
        <taxon>Euteleostomi</taxon>
        <taxon>Mammalia</taxon>
        <taxon>Eutheria</taxon>
        <taxon>Laurasiatheria</taxon>
        <taxon>Perissodactyla</taxon>
        <taxon>Equidae</taxon>
        <taxon>Equus</taxon>
    </lineage>
</organism>
<dbReference type="Ensembl" id="ENSECAT00000025324.4">
    <property type="protein sequence ID" value="ENSECAP00000021065.4"/>
    <property type="gene ID" value="ENSECAG00000023653.4"/>
</dbReference>
<proteinExistence type="predicted"/>
<reference evidence="4" key="3">
    <citation type="submission" date="2025-09" db="UniProtKB">
        <authorList>
            <consortium name="Ensembl"/>
        </authorList>
    </citation>
    <scope>IDENTIFICATION</scope>
    <source>
        <strain evidence="4">Thoroughbred</strain>
    </source>
</reference>
<dbReference type="GO" id="GO:0005737">
    <property type="term" value="C:cytoplasm"/>
    <property type="evidence" value="ECO:0007669"/>
    <property type="project" value="UniProtKB-SubCell"/>
</dbReference>
<dbReference type="Pfam" id="PF14444">
    <property type="entry name" value="S1-like"/>
    <property type="match status" value="1"/>
</dbReference>
<dbReference type="PANTHER" id="PTHR45418">
    <property type="entry name" value="CANCER/TESTIS ANTIGEN 55"/>
    <property type="match status" value="1"/>
</dbReference>
<name>F7CK61_HORSE</name>
<keyword evidence="2" id="KW-0963">Cytoplasm</keyword>
<dbReference type="AlphaFoldDB" id="F7CK61"/>
<reference evidence="4" key="2">
    <citation type="submission" date="2025-08" db="UniProtKB">
        <authorList>
            <consortium name="Ensembl"/>
        </authorList>
    </citation>
    <scope>IDENTIFICATION</scope>
    <source>
        <strain evidence="4">Thoroughbred</strain>
    </source>
</reference>
<evidence type="ECO:0000256" key="2">
    <source>
        <dbReference type="ARBA" id="ARBA00022490"/>
    </source>
</evidence>
<evidence type="ECO:0000313" key="4">
    <source>
        <dbReference type="Ensembl" id="ENSECAP00000021065.4"/>
    </source>
</evidence>
<dbReference type="PANTHER" id="PTHR45418:SF1">
    <property type="entry name" value="CANCER_TESTIS ANTIGEN 55"/>
    <property type="match status" value="1"/>
</dbReference>
<sequence>MEPLCYPEKWWNQNLNLNILPLESCTLTHYALLSVSPVSHVQPSLFLDLDHCLPYLFLVGLICNVYLLLRLINEKLLFTHLLDDTRFKTVQGVVTKLCDDYGLIDELIYFSSDVVTGSVPLKVGQKVTAVVEEDETSHGLKAIKVDAFYDDCHGDGLSDSYSRVSFACITSPMESADYLNHTTYFSLDVVCKGFEPYQGDRVEVDFSIQPDTQSRKALSVKPRRHKHVHEVCITSLHGRNGVIDECIFFTLDSLKLPDGYIPRVSDIVNAVVVESIQSCYNWRAISMTLVKRKIIPELTSTTDPPLFAEED</sequence>
<dbReference type="PaxDb" id="9796-ENSECAP00000021065"/>
<accession>F7CK61</accession>
<evidence type="ECO:0000313" key="5">
    <source>
        <dbReference type="Proteomes" id="UP000002281"/>
    </source>
</evidence>
<dbReference type="InterPro" id="IPR025223">
    <property type="entry name" value="S1-like_RNA-bd_dom"/>
</dbReference>
<dbReference type="InParanoid" id="F7CK61"/>